<organism evidence="4 5">
    <name type="scientific">Babesia duncani</name>
    <dbReference type="NCBI Taxonomy" id="323732"/>
    <lineage>
        <taxon>Eukaryota</taxon>
        <taxon>Sar</taxon>
        <taxon>Alveolata</taxon>
        <taxon>Apicomplexa</taxon>
        <taxon>Aconoidasida</taxon>
        <taxon>Piroplasmida</taxon>
        <taxon>Babesiidae</taxon>
        <taxon>Babesia</taxon>
    </lineage>
</organism>
<evidence type="ECO:0000313" key="5">
    <source>
        <dbReference type="Proteomes" id="UP001214638"/>
    </source>
</evidence>
<name>A0AAD9PP80_9APIC</name>
<dbReference type="GO" id="GO:0006367">
    <property type="term" value="P:transcription initiation at RNA polymerase II promoter"/>
    <property type="evidence" value="ECO:0007669"/>
    <property type="project" value="TreeGrafter"/>
</dbReference>
<keyword evidence="4" id="KW-0396">Initiation factor</keyword>
<proteinExistence type="predicted"/>
<dbReference type="GO" id="GO:0003743">
    <property type="term" value="F:translation initiation factor activity"/>
    <property type="evidence" value="ECO:0007669"/>
    <property type="project" value="UniProtKB-KW"/>
</dbReference>
<dbReference type="RefSeq" id="XP_067805043.1">
    <property type="nucleotide sequence ID" value="XM_067946252.1"/>
</dbReference>
<dbReference type="KEGG" id="bdw:94335508"/>
<dbReference type="PANTHER" id="PTHR15137:SF9">
    <property type="entry name" value="TRANSCRIPTION INITIATION FACTOR TFIID SUBUNIT 2"/>
    <property type="match status" value="1"/>
</dbReference>
<dbReference type="GO" id="GO:0000976">
    <property type="term" value="F:transcription cis-regulatory region binding"/>
    <property type="evidence" value="ECO:0007669"/>
    <property type="project" value="TreeGrafter"/>
</dbReference>
<dbReference type="GO" id="GO:0003682">
    <property type="term" value="F:chromatin binding"/>
    <property type="evidence" value="ECO:0007669"/>
    <property type="project" value="TreeGrafter"/>
</dbReference>
<reference evidence="4" key="1">
    <citation type="journal article" date="2023" name="Nat. Microbiol.">
        <title>Babesia duncani multi-omics identifies virulence factors and drug targets.</title>
        <authorList>
            <person name="Singh P."/>
            <person name="Lonardi S."/>
            <person name="Liang Q."/>
            <person name="Vydyam P."/>
            <person name="Khabirova E."/>
            <person name="Fang T."/>
            <person name="Gihaz S."/>
            <person name="Thekkiniath J."/>
            <person name="Munshi M."/>
            <person name="Abel S."/>
            <person name="Ciampossin L."/>
            <person name="Batugedara G."/>
            <person name="Gupta M."/>
            <person name="Lu X.M."/>
            <person name="Lenz T."/>
            <person name="Chakravarty S."/>
            <person name="Cornillot E."/>
            <person name="Hu Y."/>
            <person name="Ma W."/>
            <person name="Gonzalez L.M."/>
            <person name="Sanchez S."/>
            <person name="Estrada K."/>
            <person name="Sanchez-Flores A."/>
            <person name="Montero E."/>
            <person name="Harb O.S."/>
            <person name="Le Roch K.G."/>
            <person name="Mamoun C.B."/>
        </authorList>
    </citation>
    <scope>NUCLEOTIDE SEQUENCE</scope>
    <source>
        <strain evidence="4">WA1</strain>
    </source>
</reference>
<dbReference type="GO" id="GO:0016251">
    <property type="term" value="F:RNA polymerase II general transcription initiation factor activity"/>
    <property type="evidence" value="ECO:0007669"/>
    <property type="project" value="TreeGrafter"/>
</dbReference>
<keyword evidence="1 2" id="KW-0103">Bromodomain</keyword>
<dbReference type="Pfam" id="PF00439">
    <property type="entry name" value="Bromodomain"/>
    <property type="match status" value="1"/>
</dbReference>
<dbReference type="InterPro" id="IPR037813">
    <property type="entry name" value="TAF2"/>
</dbReference>
<evidence type="ECO:0000313" key="4">
    <source>
        <dbReference type="EMBL" id="KAK2198201.1"/>
    </source>
</evidence>
<keyword evidence="4" id="KW-0648">Protein biosynthesis</keyword>
<dbReference type="SMART" id="SM00297">
    <property type="entry name" value="BROMO"/>
    <property type="match status" value="1"/>
</dbReference>
<accession>A0AAD9PP80</accession>
<protein>
    <submittedName>
        <fullName evidence="4">Bifunctional Bromodomain/Bromodomain-like superfamily/Transcription initiation factor TFIID subunit 2</fullName>
    </submittedName>
</protein>
<dbReference type="GO" id="GO:0005669">
    <property type="term" value="C:transcription factor TFIID complex"/>
    <property type="evidence" value="ECO:0007669"/>
    <property type="project" value="InterPro"/>
</dbReference>
<dbReference type="SUPFAM" id="SSF47370">
    <property type="entry name" value="Bromodomain"/>
    <property type="match status" value="1"/>
</dbReference>
<feature type="domain" description="Bromo" evidence="3">
    <location>
        <begin position="1498"/>
        <end position="1556"/>
    </location>
</feature>
<dbReference type="PANTHER" id="PTHR15137">
    <property type="entry name" value="TRANSCRIPTION INITIATION FACTOR TFIID"/>
    <property type="match status" value="1"/>
</dbReference>
<evidence type="ECO:0000256" key="2">
    <source>
        <dbReference type="PROSITE-ProRule" id="PRU00035"/>
    </source>
</evidence>
<dbReference type="InterPro" id="IPR036427">
    <property type="entry name" value="Bromodomain-like_sf"/>
</dbReference>
<evidence type="ECO:0000256" key="1">
    <source>
        <dbReference type="ARBA" id="ARBA00023117"/>
    </source>
</evidence>
<dbReference type="EMBL" id="JALLKP010000001">
    <property type="protein sequence ID" value="KAK2198201.1"/>
    <property type="molecule type" value="Genomic_DNA"/>
</dbReference>
<evidence type="ECO:0000259" key="3">
    <source>
        <dbReference type="PROSITE" id="PS50014"/>
    </source>
</evidence>
<dbReference type="Proteomes" id="UP001214638">
    <property type="component" value="Unassembled WGS sequence"/>
</dbReference>
<dbReference type="PROSITE" id="PS50014">
    <property type="entry name" value="BROMODOMAIN_2"/>
    <property type="match status" value="1"/>
</dbReference>
<dbReference type="InterPro" id="IPR001487">
    <property type="entry name" value="Bromodomain"/>
</dbReference>
<comment type="caution">
    <text evidence="4">The sequence shown here is derived from an EMBL/GenBank/DDBJ whole genome shotgun (WGS) entry which is preliminary data.</text>
</comment>
<sequence length="1585" mass="179780">MATYRLISQSVSANLDFENFLIRGHSKLNLGFPESVLQKNDSNVMFVLALPSLEKAKYTNVTVNDEETEFHVVCGMNSCFDFNINPEAFLNVDVLTFDAFNCSSEFLRESLLYIKLPCMQETLELSVTFEYSNMDMLTSSIYFERHWLLPKGQTAYREYRTCMTTLSGCWFPTVLPNDSIKEAEFCIEITVPEEYCVITGLEYDVRSPDIVTETFIDDGKKFCFSCNGSTLLGKGDLSQYPYTFGLFAGEFEFWDGQVRSKITKPSDNVEQEFLASVAPCLVLDTIPKSSIVYFSLKGFGHMLEPTNIATSICIETYRRAMDEGFNRVIYIGFLPVHSNIQMPSNLSANIRTQNYIDIKRCTAYIGSESMLHAGFLESLTQLHSNTFYRGGYSTLILPLDYLHTYSDIEHDPGVIESRLAIATGLASMYCPIMVLDAARDFHLDLILQNLLVECYCKKDFGLSETKLRAWARREVFAALVEYYGDAHPLCRIDSPKEAAHCSRYVLLQDQCYLLKASLISMVLESLFNSAFFLTDGFLMHLLKHRLNMNLNGPQFWKNMSQEVIKRYVMCWNAKPQNRLVAQNQLPLDITLESIVKRGVEHDNLNIFMKNLESLKMSFVFGTGCPQINQSFALQLQRKGTSMDHLIFRVDVKSLQPPVDLDSEGNTIYSICSLSGMAASNMLVTYDQLASIMQMDECRDDFIILDKVARMMGLEPLEPNGPFIADTLDFGDISDSLGFVTFSEIGQLRKKMALYQTWHDSVDLVGRDGNFAMGFGYIGAHGLQFCLGYGPIWDCVEVFKQFCDINKIADVLVDNGGTFCGNLSKQSNTLSTCLKRLPIASAGGLPYWQIILQQHMNLHAGNVTCASTPTPQLLSGGFAKLWNFSLRIEIVEDDGVREHVKRVGDLVPCSYKVNPRAERGRKKVANKAVAATASAIKQDSEDDLGLNDNRKNCYVGIRSDSDRQMIEWMKLLYIGMHPEMAQLDNRSVVARVCSKIRLPLLWLRADPSFLLIGRIRRCQSASMWEQQLHSDNVVTCQMEAACALGQMAKSENFTMTDNPIVQLASKRLEQALKRHRIHPSIRYRSLYSLICLYNRDFRLQDQIQAMLESYYQSFCTNSKNWHPSESRFILHFYRALGLLRDKTGYTPEFVLEHLCKFLEHINGPNYAIHAMGIVEAISYTCIPASLFFASTMRQSTILDRIWLLLWHLFRLDAIPGDGTHDHSLTGYFLRCLARQPIFLKMCDAKFTTEKDLGFGFDFIYFLPIAQHKTANPAAARELNHVYYSVKVHKAAIWGACTVVIKGLSIPEFGDSNENEHPPLYLSSVPYETSLEFIKSGRNLYNAMLLATELHKRLPSGLLLSLWETVYQVITETVQLMPLLYIATFGPLLTETRDLLLAIARPCCLASKPFAKALYAHLSKVLTILYGYGKQSSDDVAPSAALIQGHLGRLSRGTSMPKIASFKRLYDEVENSPVSDWQQIAEEAVGALKELPQAKWYLNDPEKTFPGYRGLVRQSMWLSKIETKAHNRQYRIPMEFKADFILIVKNAKSINKADSVYYKDATILHEQFDSLWPAIVKVYQHYATIGK</sequence>
<dbReference type="Gene3D" id="1.20.920.10">
    <property type="entry name" value="Bromodomain-like"/>
    <property type="match status" value="1"/>
</dbReference>
<dbReference type="CDD" id="cd04369">
    <property type="entry name" value="Bromodomain"/>
    <property type="match status" value="1"/>
</dbReference>
<gene>
    <name evidence="4" type="ORF">BdWA1_001210</name>
</gene>
<dbReference type="GeneID" id="94335508"/>
<keyword evidence="5" id="KW-1185">Reference proteome</keyword>